<sequence>MLKEQSIREYLNKKDIAFNENSSIIGVIFPSKFTYALGPIATALSMQYYAINFSDSGIAIIGLNNVTGKLEDEAFLFVPKEEVTSVKFNKKLMSYELEISTSKGTLAFKVNKTMVGASWHKENLATILKSL</sequence>
<gene>
    <name evidence="1" type="ORF">LIQ10_18755</name>
</gene>
<dbReference type="EMBL" id="JAJBNC010000060">
    <property type="protein sequence ID" value="MCB5495741.1"/>
    <property type="molecule type" value="Genomic_DNA"/>
</dbReference>
<reference evidence="1" key="1">
    <citation type="submission" date="2021-10" db="EMBL/GenBank/DDBJ databases">
        <title>Collection of gut derived symbiotic bacterial strains cultured from healthy donors.</title>
        <authorList>
            <person name="Lin H."/>
            <person name="Littmann E."/>
            <person name="Claire K."/>
            <person name="Pamer E."/>
        </authorList>
    </citation>
    <scope>NUCLEOTIDE SEQUENCE</scope>
    <source>
        <strain evidence="1">MSK.23.4</strain>
    </source>
</reference>
<evidence type="ECO:0000313" key="1">
    <source>
        <dbReference type="EMBL" id="MCB5495741.1"/>
    </source>
</evidence>
<accession>A0AAJ1ESB2</accession>
<proteinExistence type="predicted"/>
<evidence type="ECO:0000313" key="2">
    <source>
        <dbReference type="Proteomes" id="UP001297422"/>
    </source>
</evidence>
<dbReference type="Proteomes" id="UP001297422">
    <property type="component" value="Unassembled WGS sequence"/>
</dbReference>
<protein>
    <recommendedName>
        <fullName evidence="3">YokE-like PH domain-containing protein</fullName>
    </recommendedName>
</protein>
<organism evidence="1 2">
    <name type="scientific">Mediterraneibacter gnavus</name>
    <name type="common">Ruminococcus gnavus</name>
    <dbReference type="NCBI Taxonomy" id="33038"/>
    <lineage>
        <taxon>Bacteria</taxon>
        <taxon>Bacillati</taxon>
        <taxon>Bacillota</taxon>
        <taxon>Clostridia</taxon>
        <taxon>Lachnospirales</taxon>
        <taxon>Lachnospiraceae</taxon>
        <taxon>Mediterraneibacter</taxon>
    </lineage>
</organism>
<comment type="caution">
    <text evidence="1">The sequence shown here is derived from an EMBL/GenBank/DDBJ whole genome shotgun (WGS) entry which is preliminary data.</text>
</comment>
<dbReference type="AlphaFoldDB" id="A0AAJ1ESB2"/>
<name>A0AAJ1ESB2_MEDGN</name>
<evidence type="ECO:0008006" key="3">
    <source>
        <dbReference type="Google" id="ProtNLM"/>
    </source>
</evidence>
<dbReference type="RefSeq" id="WP_173880616.1">
    <property type="nucleotide sequence ID" value="NZ_JAAIMT010000102.1"/>
</dbReference>